<dbReference type="RefSeq" id="WP_321561637.1">
    <property type="nucleotide sequence ID" value="NZ_CP139558.1"/>
</dbReference>
<dbReference type="Proteomes" id="UP001324380">
    <property type="component" value="Chromosome"/>
</dbReference>
<keyword evidence="2" id="KW-1185">Reference proteome</keyword>
<gene>
    <name evidence="1" type="ORF">SNE25_24410</name>
</gene>
<organism evidence="1 2">
    <name type="scientific">Mucilaginibacter sabulilitoris</name>
    <dbReference type="NCBI Taxonomy" id="1173583"/>
    <lineage>
        <taxon>Bacteria</taxon>
        <taxon>Pseudomonadati</taxon>
        <taxon>Bacteroidota</taxon>
        <taxon>Sphingobacteriia</taxon>
        <taxon>Sphingobacteriales</taxon>
        <taxon>Sphingobacteriaceae</taxon>
        <taxon>Mucilaginibacter</taxon>
    </lineage>
</organism>
<name>A0ABZ0TH03_9SPHI</name>
<evidence type="ECO:0008006" key="3">
    <source>
        <dbReference type="Google" id="ProtNLM"/>
    </source>
</evidence>
<evidence type="ECO:0000313" key="1">
    <source>
        <dbReference type="EMBL" id="WPU92475.1"/>
    </source>
</evidence>
<dbReference type="EMBL" id="CP139558">
    <property type="protein sequence ID" value="WPU92475.1"/>
    <property type="molecule type" value="Genomic_DNA"/>
</dbReference>
<proteinExistence type="predicted"/>
<evidence type="ECO:0000313" key="2">
    <source>
        <dbReference type="Proteomes" id="UP001324380"/>
    </source>
</evidence>
<accession>A0ABZ0TH03</accession>
<reference evidence="1 2" key="1">
    <citation type="submission" date="2023-11" db="EMBL/GenBank/DDBJ databases">
        <title>Analysis of the Genomes of Mucilaginibacter gossypii cycad 4 and M. sabulilitoris SNA2: microbes with the potential for plant growth promotion.</title>
        <authorList>
            <person name="Hirsch A.M."/>
            <person name="Humm E."/>
            <person name="Rubbi M."/>
            <person name="Del Vecchio G."/>
            <person name="Ha S.M."/>
            <person name="Pellegrini M."/>
            <person name="Gunsalus R.P."/>
        </authorList>
    </citation>
    <scope>NUCLEOTIDE SEQUENCE [LARGE SCALE GENOMIC DNA]</scope>
    <source>
        <strain evidence="1 2">SNA2</strain>
    </source>
</reference>
<sequence length="153" mass="17769">MEDKDKFLGCYVSYPSLVYGASEEEKKMARDQGDLFSTYVWDKNGISDTLQKLRNETYGKDLAIILFQFYVKPIPYLLQNLKEIENYRKNEKSIGIPIIVTDENFFNKSELDRRAFLKQAILTKLELLAEVVKKKKLDTNIALLKADVAKMLM</sequence>
<protein>
    <recommendedName>
        <fullName evidence="3">TIR domain-containing protein</fullName>
    </recommendedName>
</protein>